<proteinExistence type="inferred from homology"/>
<dbReference type="CDD" id="cd07182">
    <property type="entry name" value="RNase_HII_bacteria_HII_like"/>
    <property type="match status" value="1"/>
</dbReference>
<dbReference type="PANTHER" id="PTHR10954:SF18">
    <property type="entry name" value="RIBONUCLEASE HII"/>
    <property type="match status" value="1"/>
</dbReference>
<comment type="cofactor">
    <cofactor evidence="3">
        <name>Mg(2+)</name>
        <dbReference type="ChEBI" id="CHEBI:18420"/>
    </cofactor>
</comment>
<evidence type="ECO:0000256" key="4">
    <source>
        <dbReference type="ARBA" id="ARBA00004496"/>
    </source>
</evidence>
<protein>
    <recommendedName>
        <fullName evidence="7">Ribonuclease HII</fullName>
        <ecNumber evidence="6">3.1.26.4</ecNumber>
    </recommendedName>
</protein>
<dbReference type="AlphaFoldDB" id="A0A382Z3U8"/>
<dbReference type="InterPro" id="IPR001352">
    <property type="entry name" value="RNase_HII/HIII"/>
</dbReference>
<evidence type="ECO:0000256" key="2">
    <source>
        <dbReference type="ARBA" id="ARBA00001936"/>
    </source>
</evidence>
<reference evidence="15" key="1">
    <citation type="submission" date="2018-05" db="EMBL/GenBank/DDBJ databases">
        <authorList>
            <person name="Lanie J.A."/>
            <person name="Ng W.-L."/>
            <person name="Kazmierczak K.M."/>
            <person name="Andrzejewski T.M."/>
            <person name="Davidsen T.M."/>
            <person name="Wayne K.J."/>
            <person name="Tettelin H."/>
            <person name="Glass J.I."/>
            <person name="Rusch D."/>
            <person name="Podicherti R."/>
            <person name="Tsui H.-C.T."/>
            <person name="Winkler M.E."/>
        </authorList>
    </citation>
    <scope>NUCLEOTIDE SEQUENCE</scope>
</reference>
<evidence type="ECO:0000256" key="6">
    <source>
        <dbReference type="ARBA" id="ARBA00012180"/>
    </source>
</evidence>
<dbReference type="GO" id="GO:0046872">
    <property type="term" value="F:metal ion binding"/>
    <property type="evidence" value="ECO:0007669"/>
    <property type="project" value="UniProtKB-KW"/>
</dbReference>
<dbReference type="SUPFAM" id="SSF52980">
    <property type="entry name" value="Restriction endonuclease-like"/>
    <property type="match status" value="1"/>
</dbReference>
<dbReference type="PANTHER" id="PTHR10954">
    <property type="entry name" value="RIBONUCLEASE H2 SUBUNIT A"/>
    <property type="match status" value="1"/>
</dbReference>
<dbReference type="Pfam" id="PF01351">
    <property type="entry name" value="RNase_HII"/>
    <property type="match status" value="1"/>
</dbReference>
<dbReference type="GO" id="GO:0043137">
    <property type="term" value="P:DNA replication, removal of RNA primer"/>
    <property type="evidence" value="ECO:0007669"/>
    <property type="project" value="TreeGrafter"/>
</dbReference>
<keyword evidence="13" id="KW-0464">Manganese</keyword>
<evidence type="ECO:0000256" key="12">
    <source>
        <dbReference type="ARBA" id="ARBA00022801"/>
    </source>
</evidence>
<gene>
    <name evidence="15" type="ORF">METZ01_LOCUS443038</name>
</gene>
<evidence type="ECO:0000313" key="15">
    <source>
        <dbReference type="EMBL" id="SVD90184.1"/>
    </source>
</evidence>
<dbReference type="InterPro" id="IPR036397">
    <property type="entry name" value="RNaseH_sf"/>
</dbReference>
<dbReference type="InterPro" id="IPR024567">
    <property type="entry name" value="RNase_HII/HIII_dom"/>
</dbReference>
<dbReference type="InterPro" id="IPR003509">
    <property type="entry name" value="UPF0102_YraN-like"/>
</dbReference>
<evidence type="ECO:0000256" key="7">
    <source>
        <dbReference type="ARBA" id="ARBA00019179"/>
    </source>
</evidence>
<dbReference type="HAMAP" id="MF_00052_B">
    <property type="entry name" value="RNase_HII_B"/>
    <property type="match status" value="1"/>
</dbReference>
<keyword evidence="11" id="KW-0255">Endonuclease</keyword>
<dbReference type="NCBIfam" id="NF000594">
    <property type="entry name" value="PRK00015.1-1"/>
    <property type="match status" value="1"/>
</dbReference>
<evidence type="ECO:0000256" key="8">
    <source>
        <dbReference type="ARBA" id="ARBA00022490"/>
    </source>
</evidence>
<name>A0A382Z3U8_9ZZZZ</name>
<feature type="non-terminal residue" evidence="15">
    <location>
        <position position="251"/>
    </location>
</feature>
<evidence type="ECO:0000256" key="11">
    <source>
        <dbReference type="ARBA" id="ARBA00022759"/>
    </source>
</evidence>
<dbReference type="PROSITE" id="PS51975">
    <property type="entry name" value="RNASE_H_2"/>
    <property type="match status" value="1"/>
</dbReference>
<dbReference type="InterPro" id="IPR012337">
    <property type="entry name" value="RNaseH-like_sf"/>
</dbReference>
<dbReference type="Gene3D" id="3.40.1350.10">
    <property type="match status" value="1"/>
</dbReference>
<evidence type="ECO:0000256" key="10">
    <source>
        <dbReference type="ARBA" id="ARBA00022723"/>
    </source>
</evidence>
<accession>A0A382Z3U8</accession>
<comment type="cofactor">
    <cofactor evidence="2">
        <name>Mn(2+)</name>
        <dbReference type="ChEBI" id="CHEBI:29035"/>
    </cofactor>
</comment>
<dbReference type="EMBL" id="UINC01180806">
    <property type="protein sequence ID" value="SVD90184.1"/>
    <property type="molecule type" value="Genomic_DNA"/>
</dbReference>
<dbReference type="GO" id="GO:0032299">
    <property type="term" value="C:ribonuclease H2 complex"/>
    <property type="evidence" value="ECO:0007669"/>
    <property type="project" value="TreeGrafter"/>
</dbReference>
<dbReference type="Gene3D" id="3.30.420.10">
    <property type="entry name" value="Ribonuclease H-like superfamily/Ribonuclease H"/>
    <property type="match status" value="1"/>
</dbReference>
<evidence type="ECO:0000256" key="3">
    <source>
        <dbReference type="ARBA" id="ARBA00001946"/>
    </source>
</evidence>
<evidence type="ECO:0000256" key="9">
    <source>
        <dbReference type="ARBA" id="ARBA00022722"/>
    </source>
</evidence>
<keyword evidence="10" id="KW-0479">Metal-binding</keyword>
<dbReference type="InterPro" id="IPR011856">
    <property type="entry name" value="tRNA_endonuc-like_dom_sf"/>
</dbReference>
<evidence type="ECO:0000256" key="1">
    <source>
        <dbReference type="ARBA" id="ARBA00000077"/>
    </source>
</evidence>
<sequence>MDNCSNSVDLESQDMMKIIAGVDEAGRGPLAGPVVAAAVILPENHTIEGLRDSKKLSAKQRSKLFSIIHEHAIGIGVGQASVKTIDKTNIRAATLKAMQMALGNLPVKPDKALIDGHPLTNQIIPNEGIIRGDDQIDSIKAASIIAKVTRDRMMEEYARIFPEYGFEKHKGYGTEFHMDALMEYKATPIHRRSFKPVAKSMPTLGWLSDNRRIGWMGEKLAALYLKQKGLSVLEMNLNCPPYGEIDIIAKS</sequence>
<comment type="similarity">
    <text evidence="5">Belongs to the RNase HII family.</text>
</comment>
<feature type="domain" description="RNase H type-2" evidence="14">
    <location>
        <begin position="17"/>
        <end position="206"/>
    </location>
</feature>
<dbReference type="InterPro" id="IPR011335">
    <property type="entry name" value="Restrct_endonuc-II-like"/>
</dbReference>
<dbReference type="InterPro" id="IPR022898">
    <property type="entry name" value="RNase_HII"/>
</dbReference>
<dbReference type="GO" id="GO:0006298">
    <property type="term" value="P:mismatch repair"/>
    <property type="evidence" value="ECO:0007669"/>
    <property type="project" value="TreeGrafter"/>
</dbReference>
<evidence type="ECO:0000256" key="13">
    <source>
        <dbReference type="ARBA" id="ARBA00023211"/>
    </source>
</evidence>
<organism evidence="15">
    <name type="scientific">marine metagenome</name>
    <dbReference type="NCBI Taxonomy" id="408172"/>
    <lineage>
        <taxon>unclassified sequences</taxon>
        <taxon>metagenomes</taxon>
        <taxon>ecological metagenomes</taxon>
    </lineage>
</organism>
<keyword evidence="8" id="KW-0963">Cytoplasm</keyword>
<keyword evidence="12" id="KW-0378">Hydrolase</keyword>
<evidence type="ECO:0000259" key="14">
    <source>
        <dbReference type="PROSITE" id="PS51975"/>
    </source>
</evidence>
<evidence type="ECO:0000256" key="5">
    <source>
        <dbReference type="ARBA" id="ARBA00007383"/>
    </source>
</evidence>
<keyword evidence="9" id="KW-0540">Nuclease</keyword>
<dbReference type="NCBIfam" id="NF000595">
    <property type="entry name" value="PRK00015.1-3"/>
    <property type="match status" value="1"/>
</dbReference>
<comment type="subcellular location">
    <subcellularLocation>
        <location evidence="4">Cytoplasm</location>
    </subcellularLocation>
</comment>
<dbReference type="GO" id="GO:0004523">
    <property type="term" value="F:RNA-DNA hybrid ribonuclease activity"/>
    <property type="evidence" value="ECO:0007669"/>
    <property type="project" value="UniProtKB-EC"/>
</dbReference>
<dbReference type="FunFam" id="3.30.420.10:FF:000006">
    <property type="entry name" value="Ribonuclease HII"/>
    <property type="match status" value="1"/>
</dbReference>
<dbReference type="GO" id="GO:0003723">
    <property type="term" value="F:RNA binding"/>
    <property type="evidence" value="ECO:0007669"/>
    <property type="project" value="InterPro"/>
</dbReference>
<dbReference type="GO" id="GO:0005737">
    <property type="term" value="C:cytoplasm"/>
    <property type="evidence" value="ECO:0007669"/>
    <property type="project" value="UniProtKB-SubCell"/>
</dbReference>
<dbReference type="Pfam" id="PF02021">
    <property type="entry name" value="UPF0102"/>
    <property type="match status" value="1"/>
</dbReference>
<dbReference type="SUPFAM" id="SSF53098">
    <property type="entry name" value="Ribonuclease H-like"/>
    <property type="match status" value="1"/>
</dbReference>
<comment type="catalytic activity">
    <reaction evidence="1">
        <text>Endonucleolytic cleavage to 5'-phosphomonoester.</text>
        <dbReference type="EC" id="3.1.26.4"/>
    </reaction>
</comment>
<dbReference type="EC" id="3.1.26.4" evidence="6"/>